<accession>A0A7J9SJ22</accession>
<evidence type="ECO:0000256" key="1">
    <source>
        <dbReference type="SAM" id="Phobius"/>
    </source>
</evidence>
<gene>
    <name evidence="2" type="ORF">H5V44_07380</name>
</gene>
<keyword evidence="1" id="KW-0472">Membrane</keyword>
<organism evidence="2 3">
    <name type="scientific">Halobellus ruber</name>
    <dbReference type="NCBI Taxonomy" id="2761102"/>
    <lineage>
        <taxon>Archaea</taxon>
        <taxon>Methanobacteriati</taxon>
        <taxon>Methanobacteriota</taxon>
        <taxon>Stenosarchaea group</taxon>
        <taxon>Halobacteria</taxon>
        <taxon>Halobacteriales</taxon>
        <taxon>Haloferacaceae</taxon>
        <taxon>Halobellus</taxon>
    </lineage>
</organism>
<name>A0A7J9SJ22_9EURY</name>
<feature type="transmembrane region" description="Helical" evidence="1">
    <location>
        <begin position="32"/>
        <end position="51"/>
    </location>
</feature>
<dbReference type="RefSeq" id="WP_185192465.1">
    <property type="nucleotide sequence ID" value="NZ_JACKXD010000002.1"/>
</dbReference>
<evidence type="ECO:0000313" key="3">
    <source>
        <dbReference type="Proteomes" id="UP000546257"/>
    </source>
</evidence>
<evidence type="ECO:0000313" key="2">
    <source>
        <dbReference type="EMBL" id="MBB6646109.1"/>
    </source>
</evidence>
<sequence>MNGPQAVFGAHVVGAVLVLGFGLFVGLNGNSIQIVIFGAIAAMLVVMGRYASSLAARR</sequence>
<feature type="transmembrane region" description="Helical" evidence="1">
    <location>
        <begin position="7"/>
        <end position="26"/>
    </location>
</feature>
<dbReference type="EMBL" id="JACKXD010000002">
    <property type="protein sequence ID" value="MBB6646109.1"/>
    <property type="molecule type" value="Genomic_DNA"/>
</dbReference>
<protein>
    <submittedName>
        <fullName evidence="2">Uncharacterized protein</fullName>
    </submittedName>
</protein>
<comment type="caution">
    <text evidence="2">The sequence shown here is derived from an EMBL/GenBank/DDBJ whole genome shotgun (WGS) entry which is preliminary data.</text>
</comment>
<reference evidence="2 3" key="1">
    <citation type="submission" date="2020-08" db="EMBL/GenBank/DDBJ databases">
        <authorList>
            <person name="Seo M.-J."/>
        </authorList>
    </citation>
    <scope>NUCLEOTIDE SEQUENCE [LARGE SCALE GENOMIC DNA]</scope>
    <source>
        <strain evidence="2 3">MBLA0160</strain>
    </source>
</reference>
<dbReference type="Proteomes" id="UP000546257">
    <property type="component" value="Unassembled WGS sequence"/>
</dbReference>
<proteinExistence type="predicted"/>
<keyword evidence="1" id="KW-1133">Transmembrane helix</keyword>
<keyword evidence="3" id="KW-1185">Reference proteome</keyword>
<dbReference type="AlphaFoldDB" id="A0A7J9SJ22"/>
<keyword evidence="1" id="KW-0812">Transmembrane</keyword>